<evidence type="ECO:0000256" key="13">
    <source>
        <dbReference type="RuleBase" id="RU362042"/>
    </source>
</evidence>
<evidence type="ECO:0000313" key="15">
    <source>
        <dbReference type="EMBL" id="KMY49427.1"/>
    </source>
</evidence>
<dbReference type="PATRIC" id="fig|1679170.3.peg.1638"/>
<dbReference type="EC" id="3.4.21.89" evidence="4 12"/>
<evidence type="ECO:0000256" key="10">
    <source>
        <dbReference type="ARBA" id="ARBA00023136"/>
    </source>
</evidence>
<dbReference type="PANTHER" id="PTHR43390:SF8">
    <property type="entry name" value="SIGNAL PEPTIDASE I"/>
    <property type="match status" value="1"/>
</dbReference>
<evidence type="ECO:0000313" key="16">
    <source>
        <dbReference type="Proteomes" id="UP000037146"/>
    </source>
</evidence>
<evidence type="ECO:0000256" key="9">
    <source>
        <dbReference type="ARBA" id="ARBA00022989"/>
    </source>
</evidence>
<reference evidence="16" key="1">
    <citation type="submission" date="2015-07" db="EMBL/GenBank/DDBJ databases">
        <title>Genome sequencing project for genomic taxonomy and phylogenomics of Bacillus-like bacteria.</title>
        <authorList>
            <person name="Liu B."/>
            <person name="Wang J."/>
            <person name="Zhu Y."/>
            <person name="Liu G."/>
            <person name="Chen Q."/>
            <person name="Chen Z."/>
            <person name="Lan J."/>
            <person name="Che J."/>
            <person name="Ge C."/>
            <person name="Shi H."/>
            <person name="Pan Z."/>
            <person name="Liu X."/>
        </authorList>
    </citation>
    <scope>NUCLEOTIDE SEQUENCE [LARGE SCALE GENOMIC DNA]</scope>
    <source>
        <strain evidence="16">FJAT-27997</strain>
    </source>
</reference>
<dbReference type="GO" id="GO:0004252">
    <property type="term" value="F:serine-type endopeptidase activity"/>
    <property type="evidence" value="ECO:0007669"/>
    <property type="project" value="InterPro"/>
</dbReference>
<evidence type="ECO:0000256" key="6">
    <source>
        <dbReference type="ARBA" id="ARBA00022670"/>
    </source>
</evidence>
<dbReference type="InterPro" id="IPR019757">
    <property type="entry name" value="Pept_S26A_signal_pept_1_Lys-AS"/>
</dbReference>
<evidence type="ECO:0000256" key="7">
    <source>
        <dbReference type="ARBA" id="ARBA00022692"/>
    </source>
</evidence>
<comment type="similarity">
    <text evidence="3 13">Belongs to the peptidase S26 family.</text>
</comment>
<dbReference type="OrthoDB" id="9802919at2"/>
<name>A0A0K9GT33_9BACI</name>
<dbReference type="PRINTS" id="PR00727">
    <property type="entry name" value="LEADERPTASE"/>
</dbReference>
<evidence type="ECO:0000256" key="5">
    <source>
        <dbReference type="ARBA" id="ARBA00022475"/>
    </source>
</evidence>
<dbReference type="AlphaFoldDB" id="A0A0K9GT33"/>
<feature type="active site" evidence="11">
    <location>
        <position position="39"/>
    </location>
</feature>
<evidence type="ECO:0000256" key="11">
    <source>
        <dbReference type="PIRSR" id="PIRSR600223-1"/>
    </source>
</evidence>
<organism evidence="15 16">
    <name type="scientific">Peribacillus loiseleuriae</name>
    <dbReference type="NCBI Taxonomy" id="1679170"/>
    <lineage>
        <taxon>Bacteria</taxon>
        <taxon>Bacillati</taxon>
        <taxon>Bacillota</taxon>
        <taxon>Bacilli</taxon>
        <taxon>Bacillales</taxon>
        <taxon>Bacillaceae</taxon>
        <taxon>Peribacillus</taxon>
    </lineage>
</organism>
<evidence type="ECO:0000256" key="8">
    <source>
        <dbReference type="ARBA" id="ARBA00022801"/>
    </source>
</evidence>
<keyword evidence="5" id="KW-1003">Cell membrane</keyword>
<dbReference type="Gene3D" id="2.10.109.10">
    <property type="entry name" value="Umud Fragment, subunit A"/>
    <property type="match status" value="1"/>
</dbReference>
<keyword evidence="16" id="KW-1185">Reference proteome</keyword>
<dbReference type="PANTHER" id="PTHR43390">
    <property type="entry name" value="SIGNAL PEPTIDASE I"/>
    <property type="match status" value="1"/>
</dbReference>
<evidence type="ECO:0000256" key="1">
    <source>
        <dbReference type="ARBA" id="ARBA00000677"/>
    </source>
</evidence>
<dbReference type="PROSITE" id="PS00501">
    <property type="entry name" value="SPASE_I_1"/>
    <property type="match status" value="1"/>
</dbReference>
<feature type="domain" description="Peptidase S26" evidence="14">
    <location>
        <begin position="9"/>
        <end position="175"/>
    </location>
</feature>
<accession>A0A0K9GT33</accession>
<keyword evidence="7 12" id="KW-0812">Transmembrane</keyword>
<feature type="transmembrane region" description="Helical" evidence="12">
    <location>
        <begin position="12"/>
        <end position="35"/>
    </location>
</feature>
<dbReference type="STRING" id="1679170.AC625_07640"/>
<dbReference type="InterPro" id="IPR019533">
    <property type="entry name" value="Peptidase_S26"/>
</dbReference>
<sequence>MAKKKNEILEWVKAIVIAVLVVVVIRYFLFAPIVVDGYSMAPTLDTQDRMIVDKFNYKISDPDRFDIIVFHAPEGKDYIKRIIGLPGDKVEYNDDTLYVNGKAYPEPYLDEYKKQLTDGGPLTESFTLMDITNSDTVPKGHLFVMGDNRRASKDSRYIGYVSFDKMVGKTKLVYWPINRFRLVE</sequence>
<comment type="subcellular location">
    <subcellularLocation>
        <location evidence="2">Cell membrane</location>
        <topology evidence="2">Single-pass type II membrane protein</topology>
    </subcellularLocation>
    <subcellularLocation>
        <location evidence="13">Membrane</location>
        <topology evidence="13">Single-pass type II membrane protein</topology>
    </subcellularLocation>
</comment>
<dbReference type="EMBL" id="LFZW01000001">
    <property type="protein sequence ID" value="KMY49427.1"/>
    <property type="molecule type" value="Genomic_DNA"/>
</dbReference>
<dbReference type="SUPFAM" id="SSF51306">
    <property type="entry name" value="LexA/Signal peptidase"/>
    <property type="match status" value="1"/>
</dbReference>
<gene>
    <name evidence="15" type="ORF">AC625_07640</name>
</gene>
<dbReference type="InterPro" id="IPR019758">
    <property type="entry name" value="Pept_S26A_signal_pept_1_CS"/>
</dbReference>
<evidence type="ECO:0000256" key="3">
    <source>
        <dbReference type="ARBA" id="ARBA00009370"/>
    </source>
</evidence>
<protein>
    <recommendedName>
        <fullName evidence="4 12">Signal peptidase I</fullName>
        <ecNumber evidence="4 12">3.4.21.89</ecNumber>
    </recommendedName>
</protein>
<dbReference type="InterPro" id="IPR000223">
    <property type="entry name" value="Pept_S26A_signal_pept_1"/>
</dbReference>
<comment type="catalytic activity">
    <reaction evidence="1 12">
        <text>Cleavage of hydrophobic, N-terminal signal or leader sequences from secreted and periplasmic proteins.</text>
        <dbReference type="EC" id="3.4.21.89"/>
    </reaction>
</comment>
<evidence type="ECO:0000256" key="4">
    <source>
        <dbReference type="ARBA" id="ARBA00013208"/>
    </source>
</evidence>
<dbReference type="InterPro" id="IPR036286">
    <property type="entry name" value="LexA/Signal_pep-like_sf"/>
</dbReference>
<evidence type="ECO:0000256" key="12">
    <source>
        <dbReference type="RuleBase" id="RU003993"/>
    </source>
</evidence>
<comment type="caution">
    <text evidence="15">The sequence shown here is derived from an EMBL/GenBank/DDBJ whole genome shotgun (WGS) entry which is preliminary data.</text>
</comment>
<dbReference type="GO" id="GO:0009003">
    <property type="term" value="F:signal peptidase activity"/>
    <property type="evidence" value="ECO:0007669"/>
    <property type="project" value="UniProtKB-EC"/>
</dbReference>
<dbReference type="PROSITE" id="PS00761">
    <property type="entry name" value="SPASE_I_3"/>
    <property type="match status" value="1"/>
</dbReference>
<dbReference type="GO" id="GO:0005886">
    <property type="term" value="C:plasma membrane"/>
    <property type="evidence" value="ECO:0007669"/>
    <property type="project" value="UniProtKB-SubCell"/>
</dbReference>
<feature type="active site" evidence="11">
    <location>
        <position position="80"/>
    </location>
</feature>
<dbReference type="Proteomes" id="UP000037146">
    <property type="component" value="Unassembled WGS sequence"/>
</dbReference>
<evidence type="ECO:0000256" key="2">
    <source>
        <dbReference type="ARBA" id="ARBA00004401"/>
    </source>
</evidence>
<dbReference type="PROSITE" id="PS00760">
    <property type="entry name" value="SPASE_I_2"/>
    <property type="match status" value="1"/>
</dbReference>
<keyword evidence="9 12" id="KW-1133">Transmembrane helix</keyword>
<dbReference type="FunFam" id="2.10.109.10:FF:000008">
    <property type="entry name" value="Signal peptidase I"/>
    <property type="match status" value="1"/>
</dbReference>
<keyword evidence="6 12" id="KW-0645">Protease</keyword>
<keyword evidence="10 12" id="KW-0472">Membrane</keyword>
<dbReference type="RefSeq" id="WP_049680759.1">
    <property type="nucleotide sequence ID" value="NZ_LFZW01000001.1"/>
</dbReference>
<evidence type="ECO:0000259" key="14">
    <source>
        <dbReference type="Pfam" id="PF10502"/>
    </source>
</evidence>
<dbReference type="NCBIfam" id="TIGR02227">
    <property type="entry name" value="sigpep_I_bact"/>
    <property type="match status" value="1"/>
</dbReference>
<dbReference type="GO" id="GO:0006465">
    <property type="term" value="P:signal peptide processing"/>
    <property type="evidence" value="ECO:0007669"/>
    <property type="project" value="InterPro"/>
</dbReference>
<dbReference type="CDD" id="cd06530">
    <property type="entry name" value="S26_SPase_I"/>
    <property type="match status" value="1"/>
</dbReference>
<dbReference type="Pfam" id="PF10502">
    <property type="entry name" value="Peptidase_S26"/>
    <property type="match status" value="1"/>
</dbReference>
<dbReference type="InterPro" id="IPR019756">
    <property type="entry name" value="Pept_S26A_signal_pept_1_Ser-AS"/>
</dbReference>
<proteinExistence type="inferred from homology"/>
<keyword evidence="8 12" id="KW-0378">Hydrolase</keyword>